<feature type="compositionally biased region" description="Basic and acidic residues" evidence="4">
    <location>
        <begin position="479"/>
        <end position="492"/>
    </location>
</feature>
<dbReference type="GO" id="GO:0004135">
    <property type="term" value="F:amylo-alpha-1,6-glucosidase activity"/>
    <property type="evidence" value="ECO:0007669"/>
    <property type="project" value="InterPro"/>
</dbReference>
<dbReference type="NCBIfam" id="TIGR02100">
    <property type="entry name" value="glgX_debranch"/>
    <property type="match status" value="1"/>
</dbReference>
<feature type="region of interest" description="Disordered" evidence="4">
    <location>
        <begin position="479"/>
        <end position="507"/>
    </location>
</feature>
<dbReference type="Proteomes" id="UP000627205">
    <property type="component" value="Unassembled WGS sequence"/>
</dbReference>
<evidence type="ECO:0000313" key="7">
    <source>
        <dbReference type="Proteomes" id="UP000627205"/>
    </source>
</evidence>
<dbReference type="Gene3D" id="2.60.40.1180">
    <property type="entry name" value="Golgi alpha-mannosidase II"/>
    <property type="match status" value="1"/>
</dbReference>
<dbReference type="Pfam" id="PF02922">
    <property type="entry name" value="CBM_48"/>
    <property type="match status" value="1"/>
</dbReference>
<dbReference type="CDD" id="cd02856">
    <property type="entry name" value="E_set_GDE_Isoamylase_N"/>
    <property type="match status" value="1"/>
</dbReference>
<dbReference type="RefSeq" id="WP_188422694.1">
    <property type="nucleotide sequence ID" value="NZ_BMDP01000004.1"/>
</dbReference>
<organism evidence="6 7">
    <name type="scientific">Oxalicibacterium solurbis</name>
    <dbReference type="NCBI Taxonomy" id="69280"/>
    <lineage>
        <taxon>Bacteria</taxon>
        <taxon>Pseudomonadati</taxon>
        <taxon>Pseudomonadota</taxon>
        <taxon>Betaproteobacteria</taxon>
        <taxon>Burkholderiales</taxon>
        <taxon>Oxalobacteraceae</taxon>
        <taxon>Oxalicibacterium</taxon>
    </lineage>
</organism>
<gene>
    <name evidence="6" type="ORF">GCM10011430_27580</name>
</gene>
<protein>
    <submittedName>
        <fullName evidence="6">Glycogen operon protein GlgX homolog</fullName>
    </submittedName>
</protein>
<dbReference type="InterPro" id="IPR006047">
    <property type="entry name" value="GH13_cat_dom"/>
</dbReference>
<dbReference type="SUPFAM" id="SSF51445">
    <property type="entry name" value="(Trans)glycosidases"/>
    <property type="match status" value="1"/>
</dbReference>
<evidence type="ECO:0000256" key="1">
    <source>
        <dbReference type="ARBA" id="ARBA00008061"/>
    </source>
</evidence>
<keyword evidence="7" id="KW-1185">Reference proteome</keyword>
<dbReference type="InterPro" id="IPR014756">
    <property type="entry name" value="Ig_E-set"/>
</dbReference>
<keyword evidence="3" id="KW-0326">Glycosidase</keyword>
<evidence type="ECO:0000259" key="5">
    <source>
        <dbReference type="SMART" id="SM00642"/>
    </source>
</evidence>
<dbReference type="Gene3D" id="3.20.20.80">
    <property type="entry name" value="Glycosidases"/>
    <property type="match status" value="1"/>
</dbReference>
<evidence type="ECO:0000313" key="6">
    <source>
        <dbReference type="EMBL" id="GGI55584.1"/>
    </source>
</evidence>
<keyword evidence="2" id="KW-0378">Hydrolase</keyword>
<evidence type="ECO:0000256" key="3">
    <source>
        <dbReference type="ARBA" id="ARBA00023295"/>
    </source>
</evidence>
<dbReference type="InterPro" id="IPR004193">
    <property type="entry name" value="Glyco_hydro_13_N"/>
</dbReference>
<dbReference type="SMART" id="SM00642">
    <property type="entry name" value="Aamy"/>
    <property type="match status" value="1"/>
</dbReference>
<dbReference type="InterPro" id="IPR017853">
    <property type="entry name" value="GH"/>
</dbReference>
<dbReference type="CDD" id="cd11326">
    <property type="entry name" value="AmyAc_Glg_debranch"/>
    <property type="match status" value="1"/>
</dbReference>
<dbReference type="InterPro" id="IPR013780">
    <property type="entry name" value="Glyco_hydro_b"/>
</dbReference>
<dbReference type="GO" id="GO:0005980">
    <property type="term" value="P:glycogen catabolic process"/>
    <property type="evidence" value="ECO:0007669"/>
    <property type="project" value="InterPro"/>
</dbReference>
<evidence type="ECO:0000256" key="2">
    <source>
        <dbReference type="ARBA" id="ARBA00022801"/>
    </source>
</evidence>
<dbReference type="SUPFAM" id="SSF81296">
    <property type="entry name" value="E set domains"/>
    <property type="match status" value="1"/>
</dbReference>
<comment type="similarity">
    <text evidence="1">Belongs to the glycosyl hydrolase 13 family.</text>
</comment>
<dbReference type="EMBL" id="BMDP01000004">
    <property type="protein sequence ID" value="GGI55584.1"/>
    <property type="molecule type" value="Genomic_DNA"/>
</dbReference>
<dbReference type="InterPro" id="IPR011837">
    <property type="entry name" value="Glycogen_debranch_GlgX"/>
</dbReference>
<evidence type="ECO:0000256" key="4">
    <source>
        <dbReference type="SAM" id="MobiDB-lite"/>
    </source>
</evidence>
<accession>A0A8J3AXZ5</accession>
<dbReference type="Pfam" id="PF00128">
    <property type="entry name" value="Alpha-amylase"/>
    <property type="match status" value="1"/>
</dbReference>
<reference evidence="6" key="1">
    <citation type="journal article" date="2014" name="Int. J. Syst. Evol. Microbiol.">
        <title>Complete genome sequence of Corynebacterium casei LMG S-19264T (=DSM 44701T), isolated from a smear-ripened cheese.</title>
        <authorList>
            <consortium name="US DOE Joint Genome Institute (JGI-PGF)"/>
            <person name="Walter F."/>
            <person name="Albersmeier A."/>
            <person name="Kalinowski J."/>
            <person name="Ruckert C."/>
        </authorList>
    </citation>
    <scope>NUCLEOTIDE SEQUENCE</scope>
    <source>
        <strain evidence="6">CCM 7664</strain>
    </source>
</reference>
<proteinExistence type="inferred from homology"/>
<reference evidence="6" key="2">
    <citation type="submission" date="2020-09" db="EMBL/GenBank/DDBJ databases">
        <authorList>
            <person name="Sun Q."/>
            <person name="Sedlacek I."/>
        </authorList>
    </citation>
    <scope>NUCLEOTIDE SEQUENCE</scope>
    <source>
        <strain evidence="6">CCM 7664</strain>
    </source>
</reference>
<comment type="caution">
    <text evidence="6">The sequence shown here is derived from an EMBL/GenBank/DDBJ whole genome shotgun (WGS) entry which is preliminary data.</text>
</comment>
<dbReference type="AlphaFoldDB" id="A0A8J3AXZ5"/>
<dbReference type="InterPro" id="IPR044505">
    <property type="entry name" value="GlgX_Isoamylase_N_E_set"/>
</dbReference>
<dbReference type="InterPro" id="IPR013783">
    <property type="entry name" value="Ig-like_fold"/>
</dbReference>
<feature type="domain" description="Glycosyl hydrolase family 13 catalytic" evidence="5">
    <location>
        <begin position="177"/>
        <end position="585"/>
    </location>
</feature>
<sequence>MTHASHSQHNQQYRARIHSGSPYPLGATSDSHGTNFAVFSAHAERIELCLFDAGGKHEIARHVLPECTDEVWHGYLPDVQPGQLYGYRAYGPYQPEHGHRFNPNKLLIDPYAKRLHGQLRWSDALYGYRVGGTRGDLSFDRRDSAPAMPKCVVVDDNFHWGHDTPLNKPWERTVIYEAHVRGMTMRAGWIPANERGTFAALADPDVIDHLVKLGVTSIELLPVHANVQDRRLLEKDLRNYWGYNTLSYFAPEPSYLSDGSLNEMRRAIHQLHSAGIEVILDVVYNHTAEESELGPTLSFRGLDNCSYYRLLPDRLRHCINDTGCGNTVNLSHPRVIQLVMDSLRYWVQSFHVDGFRFDLGVTLGREIHGFDPGCGFFDALRQDPVLAQTKLISEPWDIGPGGYQIGNHPAGFAEWNGRFRDDVRRFWKGDAEMRGALAARLLGSSDLFAHHRRRPWASVNFVTAHDGFTLQDLVSYNDKHNEANGEDNRDGGNDNESFNWGAEGPTDDEGILATREKVKRAMLMTLFFSNGTPMLLAGDEFGRTQRGNNNAYCHDDELSWMDWEQVESDAGRALLAFVTHCIAVRAERPTLHAAHFYTGETEILPGLLDTDWFDESGTPMDQENWDYAEGRLLALRRVARAEHKRGVEGEVSATLLLVNAHSEDREFILPEPHLDWIVLIDAAESNDGPSVRKPRDNRITVASHSAMLLVADHVAL</sequence>
<dbReference type="PANTHER" id="PTHR43002">
    <property type="entry name" value="GLYCOGEN DEBRANCHING ENZYME"/>
    <property type="match status" value="1"/>
</dbReference>
<dbReference type="SUPFAM" id="SSF51011">
    <property type="entry name" value="Glycosyl hydrolase domain"/>
    <property type="match status" value="1"/>
</dbReference>
<dbReference type="Gene3D" id="2.60.40.10">
    <property type="entry name" value="Immunoglobulins"/>
    <property type="match status" value="1"/>
</dbReference>
<name>A0A8J3AXZ5_9BURK</name>